<comment type="similarity">
    <text evidence="2 7">Belongs to the group II decarboxylase family.</text>
</comment>
<evidence type="ECO:0000313" key="9">
    <source>
        <dbReference type="Proteomes" id="UP000238071"/>
    </source>
</evidence>
<dbReference type="GO" id="GO:0005737">
    <property type="term" value="C:cytoplasm"/>
    <property type="evidence" value="ECO:0007669"/>
    <property type="project" value="TreeGrafter"/>
</dbReference>
<keyword evidence="5 7" id="KW-0456">Lyase</keyword>
<evidence type="ECO:0000256" key="6">
    <source>
        <dbReference type="PIRSR" id="PIRSR602129-50"/>
    </source>
</evidence>
<dbReference type="SUPFAM" id="SSF53383">
    <property type="entry name" value="PLP-dependent transferases"/>
    <property type="match status" value="1"/>
</dbReference>
<dbReference type="InterPro" id="IPR015422">
    <property type="entry name" value="PyrdxlP-dep_Trfase_small"/>
</dbReference>
<dbReference type="EMBL" id="PTIY01000002">
    <property type="protein sequence ID" value="PPK73116.1"/>
    <property type="molecule type" value="Genomic_DNA"/>
</dbReference>
<dbReference type="AlphaFoldDB" id="A0A2S6H6U1"/>
<dbReference type="Pfam" id="PF00282">
    <property type="entry name" value="Pyridoxal_deC"/>
    <property type="match status" value="1"/>
</dbReference>
<dbReference type="InterPro" id="IPR015424">
    <property type="entry name" value="PyrdxlP-dep_Trfase"/>
</dbReference>
<dbReference type="PANTHER" id="PTHR45677">
    <property type="entry name" value="GLUTAMATE DECARBOXYLASE-RELATED"/>
    <property type="match status" value="1"/>
</dbReference>
<comment type="caution">
    <text evidence="8">The sequence shown here is derived from an EMBL/GenBank/DDBJ whole genome shotgun (WGS) entry which is preliminary data.</text>
</comment>
<evidence type="ECO:0000256" key="5">
    <source>
        <dbReference type="ARBA" id="ARBA00023239"/>
    </source>
</evidence>
<keyword evidence="9" id="KW-1185">Reference proteome</keyword>
<reference evidence="8 9" key="1">
    <citation type="submission" date="2018-02" db="EMBL/GenBank/DDBJ databases">
        <title>Subsurface microbial communities from deep shales in Ohio and West Virginia, USA.</title>
        <authorList>
            <person name="Wrighton K."/>
        </authorList>
    </citation>
    <scope>NUCLEOTIDE SEQUENCE [LARGE SCALE GENOMIC DNA]</scope>
    <source>
        <strain evidence="8 9">OWC-G53F</strain>
    </source>
</reference>
<proteinExistence type="inferred from homology"/>
<dbReference type="Gene3D" id="3.90.1150.10">
    <property type="entry name" value="Aspartate Aminotransferase, domain 1"/>
    <property type="match status" value="1"/>
</dbReference>
<sequence length="534" mass="59398">MSSDTFILKAVKTPAEKNRESSQNPDFIFTDKSLHHYEESLLKGIELMQKSMSAADKPFSGVLPHELAAQFHSIDLNRSCNDLNDALAEIEQLYLNHAIYFHHPHYVAHLNCPVAVPAILAELLLTSINSSVDTWDQSAGGTLIEQKLIDWTAERIGLGAEADGIFTSGGTQSNLMAMLLARDSFCAKKWRHNNKAQGLPVDFRKLRIFSSQMSHFSVQKAAAILGLGYDSVISVPCDRYFKMNAQALEQAIEQCLADGLIPMAVVATAGTTDFGSIDPLPEIAELCRIHQLWMHVDAAYGCGLLVSPKFRHLLAGIESADSVTVDYHKSFLQPVSCSAFLVRDKHYLAVVTHHAEYLNPLSQANEGTPNLVNKSIQTTKRFDALKLWLTLRTMGADQLGAAFDRNIHLAKQTYLLLLSEQSIEVIHQPQLSTLVFRYRPSRRHSEHDIDRVNAYIRKALFRSGEAVIASTKVHGKQYLKFTLLNPLTTIQDMQAVLKLITHHGQNYFNSPDKTVTQAAHPAANQAFIKEACDA</sequence>
<dbReference type="Gene3D" id="3.40.640.10">
    <property type="entry name" value="Type I PLP-dependent aspartate aminotransferase-like (Major domain)"/>
    <property type="match status" value="1"/>
</dbReference>
<dbReference type="InterPro" id="IPR010977">
    <property type="entry name" value="Aromatic_deC"/>
</dbReference>
<evidence type="ECO:0000256" key="7">
    <source>
        <dbReference type="RuleBase" id="RU000382"/>
    </source>
</evidence>
<dbReference type="GO" id="GO:0006520">
    <property type="term" value="P:amino acid metabolic process"/>
    <property type="evidence" value="ECO:0007669"/>
    <property type="project" value="InterPro"/>
</dbReference>
<organism evidence="8 9">
    <name type="scientific">Methylobacter tundripaludum</name>
    <dbReference type="NCBI Taxonomy" id="173365"/>
    <lineage>
        <taxon>Bacteria</taxon>
        <taxon>Pseudomonadati</taxon>
        <taxon>Pseudomonadota</taxon>
        <taxon>Gammaproteobacteria</taxon>
        <taxon>Methylococcales</taxon>
        <taxon>Methylococcaceae</taxon>
        <taxon>Methylobacter</taxon>
    </lineage>
</organism>
<dbReference type="PRINTS" id="PR00800">
    <property type="entry name" value="YHDCRBOXLASE"/>
</dbReference>
<evidence type="ECO:0000256" key="2">
    <source>
        <dbReference type="ARBA" id="ARBA00009533"/>
    </source>
</evidence>
<dbReference type="GO" id="GO:0019752">
    <property type="term" value="P:carboxylic acid metabolic process"/>
    <property type="evidence" value="ECO:0007669"/>
    <property type="project" value="InterPro"/>
</dbReference>
<evidence type="ECO:0000256" key="4">
    <source>
        <dbReference type="ARBA" id="ARBA00022898"/>
    </source>
</evidence>
<dbReference type="GO" id="GO:0030170">
    <property type="term" value="F:pyridoxal phosphate binding"/>
    <property type="evidence" value="ECO:0007669"/>
    <property type="project" value="InterPro"/>
</dbReference>
<protein>
    <submittedName>
        <fullName evidence="8">L-2,4-diaminobutyrate decarboxylase</fullName>
    </submittedName>
</protein>
<dbReference type="OrthoDB" id="9803665at2"/>
<dbReference type="InterPro" id="IPR002129">
    <property type="entry name" value="PyrdxlP-dep_de-COase"/>
</dbReference>
<name>A0A2S6H6U1_9GAMM</name>
<evidence type="ECO:0000256" key="3">
    <source>
        <dbReference type="ARBA" id="ARBA00022793"/>
    </source>
</evidence>
<feature type="modified residue" description="N6-(pyridoxal phosphate)lysine" evidence="6">
    <location>
        <position position="329"/>
    </location>
</feature>
<dbReference type="RefSeq" id="WP_104422389.1">
    <property type="nucleotide sequence ID" value="NZ_PTIY01000002.1"/>
</dbReference>
<evidence type="ECO:0000256" key="1">
    <source>
        <dbReference type="ARBA" id="ARBA00001933"/>
    </source>
</evidence>
<evidence type="ECO:0000313" key="8">
    <source>
        <dbReference type="EMBL" id="PPK73116.1"/>
    </source>
</evidence>
<dbReference type="Gene3D" id="1.20.1650.10">
    <property type="entry name" value="PLP-dependent transferases"/>
    <property type="match status" value="1"/>
</dbReference>
<keyword evidence="4 6" id="KW-0663">Pyridoxal phosphate</keyword>
<dbReference type="GO" id="GO:0016831">
    <property type="term" value="F:carboxy-lyase activity"/>
    <property type="evidence" value="ECO:0007669"/>
    <property type="project" value="UniProtKB-KW"/>
</dbReference>
<dbReference type="InterPro" id="IPR015421">
    <property type="entry name" value="PyrdxlP-dep_Trfase_major"/>
</dbReference>
<comment type="cofactor">
    <cofactor evidence="1 6 7">
        <name>pyridoxal 5'-phosphate</name>
        <dbReference type="ChEBI" id="CHEBI:597326"/>
    </cofactor>
</comment>
<accession>A0A2S6H6U1</accession>
<gene>
    <name evidence="8" type="ORF">B0F88_10295</name>
</gene>
<dbReference type="PANTHER" id="PTHR45677:SF8">
    <property type="entry name" value="CYSTEINE SULFINIC ACID DECARBOXYLASE"/>
    <property type="match status" value="1"/>
</dbReference>
<dbReference type="Proteomes" id="UP000238071">
    <property type="component" value="Unassembled WGS sequence"/>
</dbReference>
<keyword evidence="3" id="KW-0210">Decarboxylase</keyword>
<dbReference type="CDD" id="cd06450">
    <property type="entry name" value="DOPA_deC_like"/>
    <property type="match status" value="1"/>
</dbReference>